<reference evidence="2" key="1">
    <citation type="submission" date="2020-05" db="EMBL/GenBank/DDBJ databases">
        <authorList>
            <person name="Chiriac C."/>
            <person name="Salcher M."/>
            <person name="Ghai R."/>
            <person name="Kavagutti S V."/>
        </authorList>
    </citation>
    <scope>NUCLEOTIDE SEQUENCE</scope>
</reference>
<protein>
    <submittedName>
        <fullName evidence="2">Unannotated protein</fullName>
    </submittedName>
</protein>
<feature type="transmembrane region" description="Helical" evidence="1">
    <location>
        <begin position="12"/>
        <end position="34"/>
    </location>
</feature>
<dbReference type="AlphaFoldDB" id="A0A6J6TGH1"/>
<dbReference type="EMBL" id="CAEZYY010000006">
    <property type="protein sequence ID" value="CAB4746238.1"/>
    <property type="molecule type" value="Genomic_DNA"/>
</dbReference>
<proteinExistence type="predicted"/>
<keyword evidence="1" id="KW-1133">Transmembrane helix</keyword>
<gene>
    <name evidence="2" type="ORF">UFOPK2806_00724</name>
</gene>
<name>A0A6J6TGH1_9ZZZZ</name>
<keyword evidence="1" id="KW-0472">Membrane</keyword>
<feature type="transmembrane region" description="Helical" evidence="1">
    <location>
        <begin position="130"/>
        <end position="153"/>
    </location>
</feature>
<evidence type="ECO:0000313" key="2">
    <source>
        <dbReference type="EMBL" id="CAB4746238.1"/>
    </source>
</evidence>
<evidence type="ECO:0000256" key="1">
    <source>
        <dbReference type="SAM" id="Phobius"/>
    </source>
</evidence>
<feature type="transmembrane region" description="Helical" evidence="1">
    <location>
        <begin position="54"/>
        <end position="76"/>
    </location>
</feature>
<feature type="transmembrane region" description="Helical" evidence="1">
    <location>
        <begin position="88"/>
        <end position="110"/>
    </location>
</feature>
<keyword evidence="1" id="KW-0812">Transmembrane</keyword>
<organism evidence="2">
    <name type="scientific">freshwater metagenome</name>
    <dbReference type="NCBI Taxonomy" id="449393"/>
    <lineage>
        <taxon>unclassified sequences</taxon>
        <taxon>metagenomes</taxon>
        <taxon>ecological metagenomes</taxon>
    </lineage>
</organism>
<sequence>MQFNTSIVACATYGRLYVAVTFLAAPVSAVLAVAASPSTWYTVPGPFAAPAAYAVPPVNSAVEAALIAASLTVVYPAGRFQLTLRLRAACMVLHVSGPTNAMAFTLFTASRPRAVPVHTFVGTTAIMPDGLVGSALSVPPNVGLCLMMAYTMLGSRTSRP</sequence>
<accession>A0A6J6TGH1</accession>